<dbReference type="InterPro" id="IPR045919">
    <property type="entry name" value="DUF6338"/>
</dbReference>
<dbReference type="EMBL" id="NQKQ01000009">
    <property type="protein sequence ID" value="PAA12533.1"/>
    <property type="molecule type" value="Genomic_DNA"/>
</dbReference>
<keyword evidence="1" id="KW-0812">Transmembrane</keyword>
<comment type="caution">
    <text evidence="2">The sequence shown here is derived from an EMBL/GenBank/DDBJ whole genome shotgun (WGS) entry which is preliminary data.</text>
</comment>
<gene>
    <name evidence="2" type="ORF">CJU81_10640</name>
</gene>
<dbReference type="Proteomes" id="UP000215861">
    <property type="component" value="Unassembled WGS sequence"/>
</dbReference>
<feature type="transmembrane region" description="Helical" evidence="1">
    <location>
        <begin position="40"/>
        <end position="61"/>
    </location>
</feature>
<name>A0A267AIR2_PSEFR</name>
<protein>
    <submittedName>
        <fullName evidence="2">Uncharacterized protein</fullName>
    </submittedName>
</protein>
<dbReference type="OrthoDB" id="9154573at2"/>
<dbReference type="RefSeq" id="WP_095036549.1">
    <property type="nucleotide sequence ID" value="NZ_NQKQ01000009.1"/>
</dbReference>
<keyword evidence="1" id="KW-0472">Membrane</keyword>
<reference evidence="2 3" key="1">
    <citation type="submission" date="2017-08" db="EMBL/GenBank/DDBJ databases">
        <title>Genomic and metabolic characterisation of spoilage-associated Pseudomonas species.</title>
        <authorList>
            <person name="Stanborough T."/>
            <person name="Fegan N."/>
            <person name="Powell S.M."/>
            <person name="Singh T."/>
            <person name="Tamplin M.L."/>
            <person name="Chandry P.S."/>
        </authorList>
    </citation>
    <scope>NUCLEOTIDE SEQUENCE [LARGE SCALE GENOMIC DNA]</scope>
    <source>
        <strain evidence="2 3">F1801</strain>
    </source>
</reference>
<accession>A0A267AIR2</accession>
<evidence type="ECO:0000313" key="2">
    <source>
        <dbReference type="EMBL" id="PAA12533.1"/>
    </source>
</evidence>
<sequence length="198" mass="22563">MNEIASDILPVLQALLSGFVATIIFYWLSDTAKPNQFERVIQALICTGVIKLLVDGLEWLFCFFGRWYSLGQWTDNIGTTWSILMAVTIGLALAFLTQHDVLYRIARRLGFTSKASVGEWRYAFGKYPDRGIVLNMRDGRRLMGYPLAWPAEPVGGHFLMEFPSWLVDDEIMVSHGISHLLIPNSEVQWVEFLESQET</sequence>
<dbReference type="Pfam" id="PF19865">
    <property type="entry name" value="DUF6338"/>
    <property type="match status" value="1"/>
</dbReference>
<keyword evidence="1" id="KW-1133">Transmembrane helix</keyword>
<evidence type="ECO:0000256" key="1">
    <source>
        <dbReference type="SAM" id="Phobius"/>
    </source>
</evidence>
<feature type="transmembrane region" description="Helical" evidence="1">
    <location>
        <begin position="12"/>
        <end position="28"/>
    </location>
</feature>
<organism evidence="2 3">
    <name type="scientific">Pseudomonas fragi</name>
    <dbReference type="NCBI Taxonomy" id="296"/>
    <lineage>
        <taxon>Bacteria</taxon>
        <taxon>Pseudomonadati</taxon>
        <taxon>Pseudomonadota</taxon>
        <taxon>Gammaproteobacteria</taxon>
        <taxon>Pseudomonadales</taxon>
        <taxon>Pseudomonadaceae</taxon>
        <taxon>Pseudomonas</taxon>
    </lineage>
</organism>
<dbReference type="AlphaFoldDB" id="A0A267AIR2"/>
<evidence type="ECO:0000313" key="3">
    <source>
        <dbReference type="Proteomes" id="UP000215861"/>
    </source>
</evidence>
<proteinExistence type="predicted"/>
<feature type="transmembrane region" description="Helical" evidence="1">
    <location>
        <begin position="81"/>
        <end position="98"/>
    </location>
</feature>